<comment type="subunit">
    <text evidence="2">Monomer. Binds 30S ribosomal subunits, but not 50S ribosomal subunits or 70S ribosomes.</text>
</comment>
<dbReference type="GO" id="GO:0030490">
    <property type="term" value="P:maturation of SSU-rRNA"/>
    <property type="evidence" value="ECO:0007669"/>
    <property type="project" value="UniProtKB-UniRule"/>
</dbReference>
<dbReference type="Pfam" id="PF02033">
    <property type="entry name" value="RBFA"/>
    <property type="match status" value="1"/>
</dbReference>
<proteinExistence type="inferred from homology"/>
<sequence>MKASGTRRSIRMGDQIMQELAVMLLEEVADPRLELVSLTGCKLNADMSIALVSFTVGGGAERRKQALDALNKAKGFLRSGLARRMNMRSLPDLRFAHDDFLEDMVYAKPDQADR</sequence>
<keyword evidence="1 2" id="KW-0690">Ribosome biogenesis</keyword>
<dbReference type="OrthoDB" id="307788at2"/>
<dbReference type="GO" id="GO:0043024">
    <property type="term" value="F:ribosomal small subunit binding"/>
    <property type="evidence" value="ECO:0007669"/>
    <property type="project" value="TreeGrafter"/>
</dbReference>
<dbReference type="EMBL" id="FZOC01000001">
    <property type="protein sequence ID" value="SNR64537.1"/>
    <property type="molecule type" value="Genomic_DNA"/>
</dbReference>
<comment type="subcellular location">
    <subcellularLocation>
        <location evidence="2">Cytoplasm</location>
    </subcellularLocation>
</comment>
<gene>
    <name evidence="2" type="primary">rbfA</name>
    <name evidence="3" type="ORF">SAMN04488503_0576</name>
</gene>
<evidence type="ECO:0000256" key="1">
    <source>
        <dbReference type="ARBA" id="ARBA00022517"/>
    </source>
</evidence>
<dbReference type="InterPro" id="IPR000238">
    <property type="entry name" value="RbfA"/>
</dbReference>
<evidence type="ECO:0000256" key="2">
    <source>
        <dbReference type="HAMAP-Rule" id="MF_00003"/>
    </source>
</evidence>
<dbReference type="Gene3D" id="3.30.300.20">
    <property type="match status" value="1"/>
</dbReference>
<dbReference type="Proteomes" id="UP000198324">
    <property type="component" value="Unassembled WGS sequence"/>
</dbReference>
<comment type="similarity">
    <text evidence="2">Belongs to the RbfA family.</text>
</comment>
<accession>A0A238Y066</accession>
<dbReference type="SUPFAM" id="SSF89919">
    <property type="entry name" value="Ribosome-binding factor A, RbfA"/>
    <property type="match status" value="1"/>
</dbReference>
<dbReference type="HAMAP" id="MF_00003">
    <property type="entry name" value="RbfA"/>
    <property type="match status" value="1"/>
</dbReference>
<dbReference type="InterPro" id="IPR023799">
    <property type="entry name" value="RbfA_dom_sf"/>
</dbReference>
<evidence type="ECO:0000313" key="4">
    <source>
        <dbReference type="Proteomes" id="UP000198324"/>
    </source>
</evidence>
<comment type="function">
    <text evidence="2">One of several proteins that assist in the late maturation steps of the functional core of the 30S ribosomal subunit. Associates with free 30S ribosomal subunits (but not with 30S subunits that are part of 70S ribosomes or polysomes). Required for efficient processing of 16S rRNA. May interact with the 5'-terminal helix region of 16S rRNA.</text>
</comment>
<dbReference type="PANTHER" id="PTHR33515:SF1">
    <property type="entry name" value="RIBOSOME-BINDING FACTOR A, CHLOROPLASTIC-RELATED"/>
    <property type="match status" value="1"/>
</dbReference>
<dbReference type="GO" id="GO:0005829">
    <property type="term" value="C:cytosol"/>
    <property type="evidence" value="ECO:0007669"/>
    <property type="project" value="TreeGrafter"/>
</dbReference>
<name>A0A238Y066_9BACT</name>
<protein>
    <recommendedName>
        <fullName evidence="2">Ribosome-binding factor A</fullName>
    </recommendedName>
</protein>
<dbReference type="PANTHER" id="PTHR33515">
    <property type="entry name" value="RIBOSOME-BINDING FACTOR A, CHLOROPLASTIC-RELATED"/>
    <property type="match status" value="1"/>
</dbReference>
<dbReference type="AlphaFoldDB" id="A0A238Y066"/>
<dbReference type="RefSeq" id="WP_089271504.1">
    <property type="nucleotide sequence ID" value="NZ_FZOC01000001.1"/>
</dbReference>
<keyword evidence="4" id="KW-1185">Reference proteome</keyword>
<reference evidence="3 4" key="1">
    <citation type="submission" date="2017-06" db="EMBL/GenBank/DDBJ databases">
        <authorList>
            <person name="Kim H.J."/>
            <person name="Triplett B.A."/>
        </authorList>
    </citation>
    <scope>NUCLEOTIDE SEQUENCE [LARGE SCALE GENOMIC DNA]</scope>
    <source>
        <strain evidence="3 4">DSM 13116</strain>
    </source>
</reference>
<dbReference type="NCBIfam" id="TIGR00082">
    <property type="entry name" value="rbfA"/>
    <property type="match status" value="1"/>
</dbReference>
<evidence type="ECO:0000313" key="3">
    <source>
        <dbReference type="EMBL" id="SNR64537.1"/>
    </source>
</evidence>
<dbReference type="InterPro" id="IPR015946">
    <property type="entry name" value="KH_dom-like_a/b"/>
</dbReference>
<keyword evidence="2" id="KW-0963">Cytoplasm</keyword>
<organism evidence="3 4">
    <name type="scientific">Humidesulfovibrio mexicanus</name>
    <dbReference type="NCBI Taxonomy" id="147047"/>
    <lineage>
        <taxon>Bacteria</taxon>
        <taxon>Pseudomonadati</taxon>
        <taxon>Thermodesulfobacteriota</taxon>
        <taxon>Desulfovibrionia</taxon>
        <taxon>Desulfovibrionales</taxon>
        <taxon>Desulfovibrionaceae</taxon>
        <taxon>Humidesulfovibrio</taxon>
    </lineage>
</organism>